<keyword evidence="2" id="KW-1185">Reference proteome</keyword>
<organism evidence="1 2">
    <name type="scientific">Panicum miliaceum</name>
    <name type="common">Proso millet</name>
    <name type="synonym">Broomcorn millet</name>
    <dbReference type="NCBI Taxonomy" id="4540"/>
    <lineage>
        <taxon>Eukaryota</taxon>
        <taxon>Viridiplantae</taxon>
        <taxon>Streptophyta</taxon>
        <taxon>Embryophyta</taxon>
        <taxon>Tracheophyta</taxon>
        <taxon>Spermatophyta</taxon>
        <taxon>Magnoliopsida</taxon>
        <taxon>Liliopsida</taxon>
        <taxon>Poales</taxon>
        <taxon>Poaceae</taxon>
        <taxon>PACMAD clade</taxon>
        <taxon>Panicoideae</taxon>
        <taxon>Panicodae</taxon>
        <taxon>Paniceae</taxon>
        <taxon>Panicinae</taxon>
        <taxon>Panicum</taxon>
        <taxon>Panicum sect. Panicum</taxon>
    </lineage>
</organism>
<reference evidence="2" key="1">
    <citation type="journal article" date="2019" name="Nat. Commun.">
        <title>The genome of broomcorn millet.</title>
        <authorList>
            <person name="Zou C."/>
            <person name="Miki D."/>
            <person name="Li D."/>
            <person name="Tang Q."/>
            <person name="Xiao L."/>
            <person name="Rajput S."/>
            <person name="Deng P."/>
            <person name="Jia W."/>
            <person name="Huang R."/>
            <person name="Zhang M."/>
            <person name="Sun Y."/>
            <person name="Hu J."/>
            <person name="Fu X."/>
            <person name="Schnable P.S."/>
            <person name="Li F."/>
            <person name="Zhang H."/>
            <person name="Feng B."/>
            <person name="Zhu X."/>
            <person name="Liu R."/>
            <person name="Schnable J.C."/>
            <person name="Zhu J.-K."/>
            <person name="Zhang H."/>
        </authorList>
    </citation>
    <scope>NUCLEOTIDE SEQUENCE [LARGE SCALE GENOMIC DNA]</scope>
</reference>
<dbReference type="PANTHER" id="PTHR35828">
    <property type="entry name" value="OS08G0203800 PROTEIN-RELATED"/>
    <property type="match status" value="1"/>
</dbReference>
<proteinExistence type="predicted"/>
<sequence>MATSPSGRSPVVLVANSDVVSAWAQSERTGKWGKRPEFVRDCGVMKGRLGSLRLEWFAERSGVALVAAPDSTTFLLDLQSKDIRKCCSSDSPTIAYEMDMSSWVPTFTKIF</sequence>
<dbReference type="AlphaFoldDB" id="A0A3L6SW81"/>
<dbReference type="OrthoDB" id="695200at2759"/>
<dbReference type="EMBL" id="PQIB02000003">
    <property type="protein sequence ID" value="RLN27725.1"/>
    <property type="molecule type" value="Genomic_DNA"/>
</dbReference>
<evidence type="ECO:0000313" key="1">
    <source>
        <dbReference type="EMBL" id="RLN27725.1"/>
    </source>
</evidence>
<evidence type="ECO:0000313" key="2">
    <source>
        <dbReference type="Proteomes" id="UP000275267"/>
    </source>
</evidence>
<dbReference type="PANTHER" id="PTHR35828:SF23">
    <property type="entry name" value="F-BOX DOMAIN-CONTAINING PROTEIN"/>
    <property type="match status" value="1"/>
</dbReference>
<gene>
    <name evidence="1" type="ORF">C2845_PM05G07940</name>
</gene>
<dbReference type="Proteomes" id="UP000275267">
    <property type="component" value="Unassembled WGS sequence"/>
</dbReference>
<accession>A0A3L6SW81</accession>
<comment type="caution">
    <text evidence="1">The sequence shown here is derived from an EMBL/GenBank/DDBJ whole genome shotgun (WGS) entry which is preliminary data.</text>
</comment>
<name>A0A3L6SW81_PANMI</name>
<protein>
    <submittedName>
        <fullName evidence="1">Uncharacterized protein</fullName>
    </submittedName>
</protein>